<dbReference type="InterPro" id="IPR045139">
    <property type="entry name" value="Aladin"/>
</dbReference>
<dbReference type="SUPFAM" id="SSF101908">
    <property type="entry name" value="Putative isomerase YbhE"/>
    <property type="match status" value="1"/>
</dbReference>
<name>A0AAW0EVR1_9TRYP</name>
<keyword evidence="2" id="KW-1185">Reference proteome</keyword>
<dbReference type="GO" id="GO:0005643">
    <property type="term" value="C:nuclear pore"/>
    <property type="evidence" value="ECO:0007669"/>
    <property type="project" value="TreeGrafter"/>
</dbReference>
<dbReference type="EMBL" id="JAECZO010000121">
    <property type="protein sequence ID" value="KAK7197829.1"/>
    <property type="molecule type" value="Genomic_DNA"/>
</dbReference>
<dbReference type="AlphaFoldDB" id="A0AAW0EVR1"/>
<proteinExistence type="predicted"/>
<evidence type="ECO:0000313" key="1">
    <source>
        <dbReference type="EMBL" id="KAK7197829.1"/>
    </source>
</evidence>
<comment type="caution">
    <text evidence="1">The sequence shown here is derived from an EMBL/GenBank/DDBJ whole genome shotgun (WGS) entry which is preliminary data.</text>
</comment>
<evidence type="ECO:0000313" key="2">
    <source>
        <dbReference type="Proteomes" id="UP001430356"/>
    </source>
</evidence>
<dbReference type="PANTHER" id="PTHR14494:SF0">
    <property type="entry name" value="ALADIN"/>
    <property type="match status" value="1"/>
</dbReference>
<accession>A0AAW0EVR1</accession>
<reference evidence="1 2" key="1">
    <citation type="journal article" date="2021" name="MBio">
        <title>A New Model Trypanosomatid, Novymonas esmeraldas: Genomic Perception of Its 'Candidatus Pandoraea novymonadis' Endosymbiont.</title>
        <authorList>
            <person name="Zakharova A."/>
            <person name="Saura A."/>
            <person name="Butenko A."/>
            <person name="Podesvova L."/>
            <person name="Warmusova S."/>
            <person name="Kostygov A.Y."/>
            <person name="Nenarokova A."/>
            <person name="Lukes J."/>
            <person name="Opperdoes F.R."/>
            <person name="Yurchenko V."/>
        </authorList>
    </citation>
    <scope>NUCLEOTIDE SEQUENCE [LARGE SCALE GENOMIC DNA]</scope>
    <source>
        <strain evidence="1 2">E262AT.01</strain>
    </source>
</reference>
<sequence length="532" mass="55451">MFDPLRELLLDDPQALIADTHIVGEKAGRLFGSREQETYTALGGVVYPPLRGVREEVVAWGSASVAETCGDVTKDSADAATVPLAEGGDAAAAAAAALTSSSLHSLGDGEASWWDLLAVVADIRSRSRRGVRRSWLHELSAAAPHILPDVARSLVKSASLMLPGLRSVYPTAILGARRRLPSTMRSQRGCPERVTGLCFHPVCMWLAVAVDEGGADATARVVVFDVADGRVVCVLTHSFQRDVSWLQWKPRSRDTIAVGCRGGVLLWSVRGGAAAATAATMTAAKAATHTLFYGIHKGFRVDAAAFAHRDANMLACISATDTRLFLLRLDAPPFAAQASGAVVVPSVDGGLGEVLFDDDDHFLLCTVRGHASLAMVRTQPPSSASAAEAGAALLARVVPTPAPVGCIARATGLGPSVYFLSTAALEGVLVARVNPFVGIEVVAMISTGLHRGIGGCVTRFVCSRRRLWVQTETGHLLVCHYGLCDGAVSVIPVGVAALEAAAMAAFAGCDSGSLVAAAEADGTVHILPSYHA</sequence>
<dbReference type="GO" id="GO:0006913">
    <property type="term" value="P:nucleocytoplasmic transport"/>
    <property type="evidence" value="ECO:0007669"/>
    <property type="project" value="TreeGrafter"/>
</dbReference>
<organism evidence="1 2">
    <name type="scientific">Novymonas esmeraldas</name>
    <dbReference type="NCBI Taxonomy" id="1808958"/>
    <lineage>
        <taxon>Eukaryota</taxon>
        <taxon>Discoba</taxon>
        <taxon>Euglenozoa</taxon>
        <taxon>Kinetoplastea</taxon>
        <taxon>Metakinetoplastina</taxon>
        <taxon>Trypanosomatida</taxon>
        <taxon>Trypanosomatidae</taxon>
        <taxon>Novymonas</taxon>
    </lineage>
</organism>
<protein>
    <submittedName>
        <fullName evidence="1">Uncharacterized protein</fullName>
    </submittedName>
</protein>
<dbReference type="InterPro" id="IPR015943">
    <property type="entry name" value="WD40/YVTN_repeat-like_dom_sf"/>
</dbReference>
<gene>
    <name evidence="1" type="ORF">NESM_000736200</name>
</gene>
<dbReference type="Proteomes" id="UP001430356">
    <property type="component" value="Unassembled WGS sequence"/>
</dbReference>
<dbReference type="PANTHER" id="PTHR14494">
    <property type="entry name" value="ALADIN/ADRACALIN/AAAS"/>
    <property type="match status" value="1"/>
</dbReference>
<dbReference type="Gene3D" id="2.130.10.10">
    <property type="entry name" value="YVTN repeat-like/Quinoprotein amine dehydrogenase"/>
    <property type="match status" value="1"/>
</dbReference>